<proteinExistence type="predicted"/>
<evidence type="ECO:0000313" key="4">
    <source>
        <dbReference type="Proteomes" id="UP000051202"/>
    </source>
</evidence>
<protein>
    <submittedName>
        <fullName evidence="3">Uncharacterized protein</fullName>
    </submittedName>
</protein>
<organism evidence="3 4">
    <name type="scientific">Psychrobacter piscatorii</name>
    <dbReference type="NCBI Taxonomy" id="554343"/>
    <lineage>
        <taxon>Bacteria</taxon>
        <taxon>Pseudomonadati</taxon>
        <taxon>Pseudomonadota</taxon>
        <taxon>Gammaproteobacteria</taxon>
        <taxon>Moraxellales</taxon>
        <taxon>Moraxellaceae</taxon>
        <taxon>Psychrobacter</taxon>
    </lineage>
</organism>
<sequence>MSLLSKRNLLRGNVQLGALAIIASLCAPLSNAAPIYKVIDEQTGQVTFTDRPQSYEDQAGKQVSQTSVNTGESSAPKGMPNEVRGNTDLPAAAATKPAVNINYQLSMIEPSTERAYQRPAQSIVIALDVKPALQNGDQVSIYLDGKEIAQGLSASVATVDLQPGPHSIRAVVKKVSGQTGQQVNRTVHVIQNTLILQKKKKLAEQLLAYERLPWHQKVLLRMRGNDAVSQ</sequence>
<dbReference type="Proteomes" id="UP000051202">
    <property type="component" value="Unassembled WGS sequence"/>
</dbReference>
<accession>A0A0T6DP70</accession>
<feature type="signal peptide" evidence="2">
    <location>
        <begin position="1"/>
        <end position="32"/>
    </location>
</feature>
<comment type="caution">
    <text evidence="3">The sequence shown here is derived from an EMBL/GenBank/DDBJ whole genome shotgun (WGS) entry which is preliminary data.</text>
</comment>
<keyword evidence="2" id="KW-0732">Signal</keyword>
<dbReference type="RefSeq" id="WP_058025826.1">
    <property type="nucleotide sequence ID" value="NZ_LNDJ01000121.1"/>
</dbReference>
<dbReference type="PROSITE" id="PS51318">
    <property type="entry name" value="TAT"/>
    <property type="match status" value="1"/>
</dbReference>
<reference evidence="3 4" key="1">
    <citation type="submission" date="2015-11" db="EMBL/GenBank/DDBJ databases">
        <title>Permanent draft genome of Psychrobacter piscatorii LQ58.</title>
        <authorList>
            <person name="Zhou M."/>
            <person name="Dong B."/>
            <person name="Liu Q."/>
        </authorList>
    </citation>
    <scope>NUCLEOTIDE SEQUENCE [LARGE SCALE GENOMIC DNA]</scope>
    <source>
        <strain evidence="3 4">LQ58</strain>
    </source>
</reference>
<evidence type="ECO:0000313" key="3">
    <source>
        <dbReference type="EMBL" id="KRU21367.1"/>
    </source>
</evidence>
<feature type="chain" id="PRO_5006668973" evidence="2">
    <location>
        <begin position="33"/>
        <end position="230"/>
    </location>
</feature>
<evidence type="ECO:0000256" key="2">
    <source>
        <dbReference type="SAM" id="SignalP"/>
    </source>
</evidence>
<name>A0A0T6DP70_9GAMM</name>
<gene>
    <name evidence="3" type="ORF">AS194_12385</name>
</gene>
<dbReference type="AlphaFoldDB" id="A0A0T6DP70"/>
<dbReference type="EMBL" id="LNDJ01000121">
    <property type="protein sequence ID" value="KRU21367.1"/>
    <property type="molecule type" value="Genomic_DNA"/>
</dbReference>
<evidence type="ECO:0000256" key="1">
    <source>
        <dbReference type="SAM" id="MobiDB-lite"/>
    </source>
</evidence>
<dbReference type="InterPro" id="IPR006311">
    <property type="entry name" value="TAT_signal"/>
</dbReference>
<keyword evidence="4" id="KW-1185">Reference proteome</keyword>
<feature type="region of interest" description="Disordered" evidence="1">
    <location>
        <begin position="51"/>
        <end position="82"/>
    </location>
</feature>
<feature type="compositionally biased region" description="Polar residues" evidence="1">
    <location>
        <begin position="51"/>
        <end position="73"/>
    </location>
</feature>